<dbReference type="PANTHER" id="PTHR30069:SF29">
    <property type="entry name" value="HEMOGLOBIN AND HEMOGLOBIN-HAPTOGLOBIN-BINDING PROTEIN 1-RELATED"/>
    <property type="match status" value="1"/>
</dbReference>
<evidence type="ECO:0000256" key="13">
    <source>
        <dbReference type="RuleBase" id="RU003357"/>
    </source>
</evidence>
<dbReference type="InterPro" id="IPR011662">
    <property type="entry name" value="Secretin/TonB_short_N"/>
</dbReference>
<feature type="domain" description="TonB-dependent receptor-like beta-barrel" evidence="15">
    <location>
        <begin position="537"/>
        <end position="922"/>
    </location>
</feature>
<evidence type="ECO:0000256" key="6">
    <source>
        <dbReference type="ARBA" id="ARBA00022729"/>
    </source>
</evidence>
<keyword evidence="2 12" id="KW-0813">Transport</keyword>
<gene>
    <name evidence="18" type="ORF">SAMN04487996_11647</name>
</gene>
<dbReference type="NCBIfam" id="TIGR04057">
    <property type="entry name" value="SusC_RagA_signa"/>
    <property type="match status" value="1"/>
</dbReference>
<comment type="similarity">
    <text evidence="12 13">Belongs to the TonB-dependent receptor family.</text>
</comment>
<dbReference type="InterPro" id="IPR012910">
    <property type="entry name" value="Plug_dom"/>
</dbReference>
<keyword evidence="6" id="KW-0732">Signal</keyword>
<feature type="transmembrane region" description="Helical" evidence="14">
    <location>
        <begin position="36"/>
        <end position="56"/>
    </location>
</feature>
<keyword evidence="4" id="KW-0410">Iron transport</keyword>
<evidence type="ECO:0000256" key="1">
    <source>
        <dbReference type="ARBA" id="ARBA00004571"/>
    </source>
</evidence>
<evidence type="ECO:0000256" key="5">
    <source>
        <dbReference type="ARBA" id="ARBA00022692"/>
    </source>
</evidence>
<feature type="domain" description="TonB-dependent receptor plug" evidence="17">
    <location>
        <begin position="273"/>
        <end position="378"/>
    </location>
</feature>
<keyword evidence="11 12" id="KW-0998">Cell outer membrane</keyword>
<evidence type="ECO:0000313" key="18">
    <source>
        <dbReference type="EMBL" id="SDG19849.1"/>
    </source>
</evidence>
<dbReference type="InterPro" id="IPR008969">
    <property type="entry name" value="CarboxyPept-like_regulatory"/>
</dbReference>
<dbReference type="InterPro" id="IPR023996">
    <property type="entry name" value="TonB-dep_OMP_SusC/RagA"/>
</dbReference>
<dbReference type="SUPFAM" id="SSF56935">
    <property type="entry name" value="Porins"/>
    <property type="match status" value="1"/>
</dbReference>
<evidence type="ECO:0000256" key="3">
    <source>
        <dbReference type="ARBA" id="ARBA00022452"/>
    </source>
</evidence>
<evidence type="ECO:0000259" key="15">
    <source>
        <dbReference type="Pfam" id="PF00593"/>
    </source>
</evidence>
<dbReference type="Proteomes" id="UP000198748">
    <property type="component" value="Unassembled WGS sequence"/>
</dbReference>
<evidence type="ECO:0000256" key="10">
    <source>
        <dbReference type="ARBA" id="ARBA00023170"/>
    </source>
</evidence>
<dbReference type="FunFam" id="2.170.130.10:FF:000008">
    <property type="entry name" value="SusC/RagA family TonB-linked outer membrane protein"/>
    <property type="match status" value="1"/>
</dbReference>
<name>A0A1G7SBN9_9BACT</name>
<dbReference type="STRING" id="659014.SAMN04487996_11647"/>
<accession>A0A1G7SBN9</accession>
<dbReference type="GO" id="GO:0044718">
    <property type="term" value="P:siderophore transmembrane transport"/>
    <property type="evidence" value="ECO:0007669"/>
    <property type="project" value="TreeGrafter"/>
</dbReference>
<keyword evidence="5 12" id="KW-0812">Transmembrane</keyword>
<dbReference type="Gene3D" id="2.60.40.1120">
    <property type="entry name" value="Carboxypeptidase-like, regulatory domain"/>
    <property type="match status" value="1"/>
</dbReference>
<dbReference type="InterPro" id="IPR037066">
    <property type="entry name" value="Plug_dom_sf"/>
</dbReference>
<evidence type="ECO:0000256" key="9">
    <source>
        <dbReference type="ARBA" id="ARBA00023136"/>
    </source>
</evidence>
<dbReference type="RefSeq" id="WP_229212846.1">
    <property type="nucleotide sequence ID" value="NZ_FNAN01000016.1"/>
</dbReference>
<organism evidence="18 19">
    <name type="scientific">Dyadobacter soli</name>
    <dbReference type="NCBI Taxonomy" id="659014"/>
    <lineage>
        <taxon>Bacteria</taxon>
        <taxon>Pseudomonadati</taxon>
        <taxon>Bacteroidota</taxon>
        <taxon>Cytophagia</taxon>
        <taxon>Cytophagales</taxon>
        <taxon>Spirosomataceae</taxon>
        <taxon>Dyadobacter</taxon>
    </lineage>
</organism>
<evidence type="ECO:0000259" key="17">
    <source>
        <dbReference type="Pfam" id="PF07715"/>
    </source>
</evidence>
<evidence type="ECO:0000259" key="16">
    <source>
        <dbReference type="Pfam" id="PF07660"/>
    </source>
</evidence>
<dbReference type="Pfam" id="PF07715">
    <property type="entry name" value="Plug"/>
    <property type="match status" value="1"/>
</dbReference>
<evidence type="ECO:0000256" key="7">
    <source>
        <dbReference type="ARBA" id="ARBA00023004"/>
    </source>
</evidence>
<keyword evidence="4" id="KW-0406">Ion transport</keyword>
<dbReference type="InterPro" id="IPR036942">
    <property type="entry name" value="Beta-barrel_TonB_sf"/>
</dbReference>
<evidence type="ECO:0000256" key="8">
    <source>
        <dbReference type="ARBA" id="ARBA00023077"/>
    </source>
</evidence>
<dbReference type="Gene3D" id="2.40.170.20">
    <property type="entry name" value="TonB-dependent receptor, beta-barrel domain"/>
    <property type="match status" value="1"/>
</dbReference>
<dbReference type="SUPFAM" id="SSF49464">
    <property type="entry name" value="Carboxypeptidase regulatory domain-like"/>
    <property type="match status" value="1"/>
</dbReference>
<evidence type="ECO:0000256" key="4">
    <source>
        <dbReference type="ARBA" id="ARBA00022496"/>
    </source>
</evidence>
<protein>
    <submittedName>
        <fullName evidence="18">TonB-linked outer membrane protein, SusC/RagA family</fullName>
    </submittedName>
</protein>
<dbReference type="InterPro" id="IPR039426">
    <property type="entry name" value="TonB-dep_rcpt-like"/>
</dbReference>
<evidence type="ECO:0000256" key="14">
    <source>
        <dbReference type="SAM" id="Phobius"/>
    </source>
</evidence>
<dbReference type="NCBIfam" id="TIGR04056">
    <property type="entry name" value="OMP_RagA_SusC"/>
    <property type="match status" value="1"/>
</dbReference>
<evidence type="ECO:0000256" key="11">
    <source>
        <dbReference type="ARBA" id="ARBA00023237"/>
    </source>
</evidence>
<keyword evidence="3 12" id="KW-1134">Transmembrane beta strand</keyword>
<keyword evidence="9 12" id="KW-0472">Membrane</keyword>
<keyword evidence="8 13" id="KW-0798">TonB box</keyword>
<dbReference type="Pfam" id="PF00593">
    <property type="entry name" value="TonB_dep_Rec_b-barrel"/>
    <property type="match status" value="1"/>
</dbReference>
<dbReference type="PANTHER" id="PTHR30069">
    <property type="entry name" value="TONB-DEPENDENT OUTER MEMBRANE RECEPTOR"/>
    <property type="match status" value="1"/>
</dbReference>
<dbReference type="PROSITE" id="PS52016">
    <property type="entry name" value="TONB_DEPENDENT_REC_3"/>
    <property type="match status" value="1"/>
</dbReference>
<evidence type="ECO:0000313" key="19">
    <source>
        <dbReference type="Proteomes" id="UP000198748"/>
    </source>
</evidence>
<dbReference type="Pfam" id="PF13715">
    <property type="entry name" value="CarbopepD_reg_2"/>
    <property type="match status" value="1"/>
</dbReference>
<dbReference type="Pfam" id="PF07660">
    <property type="entry name" value="STN"/>
    <property type="match status" value="1"/>
</dbReference>
<proteinExistence type="inferred from homology"/>
<keyword evidence="7" id="KW-0408">Iron</keyword>
<sequence>MKFVYKGKTVLWGAYILIRSLWELCAIKHRTDFGKVLLTMKLTVLIFLIGTLQVLAEDTFAQQVSIKKKDATLLEVLRTVRKQTGYLFICDLEMLDQAEKVNINVTNAPLKEVLDACFAGQPLTYNIVDKTIIVKKKREPARKPKEEASLKEPFSFTSDPVLKERMTELMRKKVNLQTIFDISVTGKVIDEKGEPLAGVNVIQKGTQRGTSTNEQGVFNIDITDADAVLTFSFVGFLSQEVIVGRRSQIDVTLRIDNKALEEVVVVGYGTQKRSDLTGSVSSVKSEEIKSLPVRSVNEALQGRAAGVQVTRNDGAPGASSDIVIRGVGSIGGMSPLYIVDGIRMSAGNNFNLQDVESIEILKDASAAAIYGAQAAGGVVLVTTKRGTVGSDKMNINFNAYYGVRQPRNLYKMLNTPDYVKAKAASGVSVGGWGDPATLPDNDWADQVYQNGSDQSYSLSLSGATPKTNYYLSANYQREGGTMIDNWFERYGIRSNADFKINNRLKVGETLYGWSTRANPVQTTTFPFRSAPVIPVYDPTNPVGGWAKTGTFFTGPNLVANELINHAKNNQYALEGNVYLDWEIVKGLNFRSTFGASIYALNNYKFTEAYDFGTLKNLNALLVREQNNTRNFTGNFVLTYAKTFGRHEVKAMVGYEAYQSNLSNLRGEAQGFQVITYNLGMTTNPSTYKTSGGEFPQTRLLSQFGRINYTFADKYLFTANVRRDGSDRFGPANKWGVFPSFSVGWKVSEEAFVRDNFSQVSNLKIRASYGKLGSTSSIPQYTYQASYGGTGGTNILGLPNGDRSKGYALTAQLPNQNIKWEQVNQTDIGLDIGLFRNALNITADWYSRQTQDMIYQVPVPVSAGFYGTSGVYTNIGQMSNKGIELAVDYRGKAKDFTYSVSLNAAFNKNLVKQLSGTNNNPINDGAAGDYLESTVTRTQAGRPLSQFYGYIVDGLFQTDSEVAALNQSAQEAASAAGKPTTGVFFQNAGTGAGDLKFRDVNGDGRITIDDKTYIGNPWPKITYGFSLNLGWKGIDVQAMFQGVQGVDVFNANKYYTQFFVGDYNTTNDIFNTSFFNGNGLTDQPRVGTTDASGNYVRDPNSNYTRISSFVVENGSFLKLRNLQVGYTLPSALVKQWKMSGLRVYFQAQNLLTFTGYSGLDPEVLGRNGTTARGLDTIYSYPRTRLVSMGIDLNF</sequence>
<dbReference type="InterPro" id="IPR023997">
    <property type="entry name" value="TonB-dep_OMP_SusC/RagA_CS"/>
</dbReference>
<dbReference type="GO" id="GO:0015344">
    <property type="term" value="F:siderophore uptake transmembrane transporter activity"/>
    <property type="evidence" value="ECO:0007669"/>
    <property type="project" value="TreeGrafter"/>
</dbReference>
<keyword evidence="14" id="KW-1133">Transmembrane helix</keyword>
<keyword evidence="19" id="KW-1185">Reference proteome</keyword>
<evidence type="ECO:0000256" key="12">
    <source>
        <dbReference type="PROSITE-ProRule" id="PRU01360"/>
    </source>
</evidence>
<dbReference type="InterPro" id="IPR000531">
    <property type="entry name" value="Beta-barrel_TonB"/>
</dbReference>
<dbReference type="AlphaFoldDB" id="A0A1G7SBN9"/>
<dbReference type="EMBL" id="FNAN01000016">
    <property type="protein sequence ID" value="SDG19849.1"/>
    <property type="molecule type" value="Genomic_DNA"/>
</dbReference>
<reference evidence="19" key="1">
    <citation type="submission" date="2016-10" db="EMBL/GenBank/DDBJ databases">
        <authorList>
            <person name="Varghese N."/>
            <person name="Submissions S."/>
        </authorList>
    </citation>
    <scope>NUCLEOTIDE SEQUENCE [LARGE SCALE GENOMIC DNA]</scope>
    <source>
        <strain evidence="19">DSM 25329</strain>
    </source>
</reference>
<comment type="subcellular location">
    <subcellularLocation>
        <location evidence="1 12">Cell outer membrane</location>
        <topology evidence="1 12">Multi-pass membrane protein</topology>
    </subcellularLocation>
</comment>
<evidence type="ECO:0000256" key="2">
    <source>
        <dbReference type="ARBA" id="ARBA00022448"/>
    </source>
</evidence>
<keyword evidence="10" id="KW-0675">Receptor</keyword>
<feature type="domain" description="Secretin/TonB short N-terminal" evidence="16">
    <location>
        <begin position="93"/>
        <end position="137"/>
    </location>
</feature>
<dbReference type="GO" id="GO:0009279">
    <property type="term" value="C:cell outer membrane"/>
    <property type="evidence" value="ECO:0007669"/>
    <property type="project" value="UniProtKB-SubCell"/>
</dbReference>
<dbReference type="Gene3D" id="2.170.130.10">
    <property type="entry name" value="TonB-dependent receptor, plug domain"/>
    <property type="match status" value="1"/>
</dbReference>